<reference evidence="1" key="1">
    <citation type="submission" date="2021-06" db="EMBL/GenBank/DDBJ databases">
        <authorList>
            <person name="Kallberg Y."/>
            <person name="Tangrot J."/>
            <person name="Rosling A."/>
        </authorList>
    </citation>
    <scope>NUCLEOTIDE SEQUENCE</scope>
    <source>
        <strain evidence="1">MA461A</strain>
    </source>
</reference>
<evidence type="ECO:0000313" key="1">
    <source>
        <dbReference type="EMBL" id="CAG8836729.1"/>
    </source>
</evidence>
<dbReference type="EMBL" id="CAJVQC010115580">
    <property type="protein sequence ID" value="CAG8836729.1"/>
    <property type="molecule type" value="Genomic_DNA"/>
</dbReference>
<protein>
    <submittedName>
        <fullName evidence="1">29111_t:CDS:1</fullName>
    </submittedName>
</protein>
<name>A0ACA9SFA3_9GLOM</name>
<gene>
    <name evidence="1" type="ORF">RPERSI_LOCUS30039</name>
</gene>
<organism evidence="1 2">
    <name type="scientific">Racocetra persica</name>
    <dbReference type="NCBI Taxonomy" id="160502"/>
    <lineage>
        <taxon>Eukaryota</taxon>
        <taxon>Fungi</taxon>
        <taxon>Fungi incertae sedis</taxon>
        <taxon>Mucoromycota</taxon>
        <taxon>Glomeromycotina</taxon>
        <taxon>Glomeromycetes</taxon>
        <taxon>Diversisporales</taxon>
        <taxon>Gigasporaceae</taxon>
        <taxon>Racocetra</taxon>
    </lineage>
</organism>
<sequence>KDLLKQNDFYSSITSLSPKPHLKKTKKTSLSRRGSVIAL</sequence>
<dbReference type="Proteomes" id="UP000789920">
    <property type="component" value="Unassembled WGS sequence"/>
</dbReference>
<evidence type="ECO:0000313" key="2">
    <source>
        <dbReference type="Proteomes" id="UP000789920"/>
    </source>
</evidence>
<keyword evidence="2" id="KW-1185">Reference proteome</keyword>
<feature type="non-terminal residue" evidence="1">
    <location>
        <position position="1"/>
    </location>
</feature>
<proteinExistence type="predicted"/>
<comment type="caution">
    <text evidence="1">The sequence shown here is derived from an EMBL/GenBank/DDBJ whole genome shotgun (WGS) entry which is preliminary data.</text>
</comment>
<accession>A0ACA9SFA3</accession>